<sequence length="89" mass="10052">MNNKEFDGFLNELQKLGLDKAASAVAEAAEKYDTAKSYDEENTMRLPLGWSPMLRQLSDGMVIDTELEKLLVNKIAFKRAKSPAESEWN</sequence>
<evidence type="ECO:0000313" key="2">
    <source>
        <dbReference type="Proteomes" id="UP001064489"/>
    </source>
</evidence>
<keyword evidence="2" id="KW-1185">Reference proteome</keyword>
<dbReference type="AlphaFoldDB" id="A0AAD5JBX7"/>
<dbReference type="EMBL" id="JAJSOW010000004">
    <property type="protein sequence ID" value="KAI9191950.1"/>
    <property type="molecule type" value="Genomic_DNA"/>
</dbReference>
<dbReference type="Proteomes" id="UP001064489">
    <property type="component" value="Chromosome 6"/>
</dbReference>
<comment type="caution">
    <text evidence="1">The sequence shown here is derived from an EMBL/GenBank/DDBJ whole genome shotgun (WGS) entry which is preliminary data.</text>
</comment>
<gene>
    <name evidence="1" type="ORF">LWI28_015899</name>
</gene>
<name>A0AAD5JBX7_ACENE</name>
<proteinExistence type="predicted"/>
<evidence type="ECO:0000313" key="1">
    <source>
        <dbReference type="EMBL" id="KAI9191950.1"/>
    </source>
</evidence>
<protein>
    <submittedName>
        <fullName evidence="1">Uncharacterized protein</fullName>
    </submittedName>
</protein>
<accession>A0AAD5JBX7</accession>
<organism evidence="1 2">
    <name type="scientific">Acer negundo</name>
    <name type="common">Box elder</name>
    <dbReference type="NCBI Taxonomy" id="4023"/>
    <lineage>
        <taxon>Eukaryota</taxon>
        <taxon>Viridiplantae</taxon>
        <taxon>Streptophyta</taxon>
        <taxon>Embryophyta</taxon>
        <taxon>Tracheophyta</taxon>
        <taxon>Spermatophyta</taxon>
        <taxon>Magnoliopsida</taxon>
        <taxon>eudicotyledons</taxon>
        <taxon>Gunneridae</taxon>
        <taxon>Pentapetalae</taxon>
        <taxon>rosids</taxon>
        <taxon>malvids</taxon>
        <taxon>Sapindales</taxon>
        <taxon>Sapindaceae</taxon>
        <taxon>Hippocastanoideae</taxon>
        <taxon>Acereae</taxon>
        <taxon>Acer</taxon>
    </lineage>
</organism>
<reference evidence="1" key="1">
    <citation type="journal article" date="2022" name="Plant J.">
        <title>Strategies of tolerance reflected in two North American maple genomes.</title>
        <authorList>
            <person name="McEvoy S.L."/>
            <person name="Sezen U.U."/>
            <person name="Trouern-Trend A."/>
            <person name="McMahon S.M."/>
            <person name="Schaberg P.G."/>
            <person name="Yang J."/>
            <person name="Wegrzyn J.L."/>
            <person name="Swenson N.G."/>
        </authorList>
    </citation>
    <scope>NUCLEOTIDE SEQUENCE</scope>
    <source>
        <strain evidence="1">91603</strain>
    </source>
</reference>
<reference evidence="1" key="2">
    <citation type="submission" date="2023-02" db="EMBL/GenBank/DDBJ databases">
        <authorList>
            <person name="Swenson N.G."/>
            <person name="Wegrzyn J.L."/>
            <person name="Mcevoy S.L."/>
        </authorList>
    </citation>
    <scope>NUCLEOTIDE SEQUENCE</scope>
    <source>
        <strain evidence="1">91603</strain>
        <tissue evidence="1">Leaf</tissue>
    </source>
</reference>